<dbReference type="CDD" id="cd07025">
    <property type="entry name" value="Peptidase_S66"/>
    <property type="match status" value="1"/>
</dbReference>
<evidence type="ECO:0000313" key="9">
    <source>
        <dbReference type="EMBL" id="MFC7183159.1"/>
    </source>
</evidence>
<dbReference type="Gene3D" id="3.50.30.60">
    <property type="entry name" value="LD-carboxypeptidase A C-terminal domain-like"/>
    <property type="match status" value="1"/>
</dbReference>
<dbReference type="PANTHER" id="PTHR30237">
    <property type="entry name" value="MURAMOYLTETRAPEPTIDE CARBOXYPEPTIDASE"/>
    <property type="match status" value="1"/>
</dbReference>
<dbReference type="InterPro" id="IPR040921">
    <property type="entry name" value="Peptidase_S66C"/>
</dbReference>
<feature type="domain" description="LD-carboxypeptidase C-terminal" evidence="8">
    <location>
        <begin position="184"/>
        <end position="295"/>
    </location>
</feature>
<evidence type="ECO:0000256" key="5">
    <source>
        <dbReference type="ARBA" id="ARBA00022825"/>
    </source>
</evidence>
<evidence type="ECO:0000256" key="1">
    <source>
        <dbReference type="ARBA" id="ARBA00010233"/>
    </source>
</evidence>
<evidence type="ECO:0000256" key="4">
    <source>
        <dbReference type="ARBA" id="ARBA00022801"/>
    </source>
</evidence>
<dbReference type="InterPro" id="IPR027461">
    <property type="entry name" value="Carboxypeptidase_A_C_sf"/>
</dbReference>
<organism evidence="9 10">
    <name type="scientific">Kitasatospora paranensis</name>
    <dbReference type="NCBI Taxonomy" id="258053"/>
    <lineage>
        <taxon>Bacteria</taxon>
        <taxon>Bacillati</taxon>
        <taxon>Actinomycetota</taxon>
        <taxon>Actinomycetes</taxon>
        <taxon>Kitasatosporales</taxon>
        <taxon>Streptomycetaceae</taxon>
        <taxon>Kitasatospora</taxon>
    </lineage>
</organism>
<dbReference type="Pfam" id="PF17676">
    <property type="entry name" value="Peptidase_S66C"/>
    <property type="match status" value="1"/>
</dbReference>
<keyword evidence="2" id="KW-0121">Carboxypeptidase</keyword>
<evidence type="ECO:0000256" key="2">
    <source>
        <dbReference type="ARBA" id="ARBA00022645"/>
    </source>
</evidence>
<dbReference type="SUPFAM" id="SSF141986">
    <property type="entry name" value="LD-carboxypeptidase A C-terminal domain-like"/>
    <property type="match status" value="1"/>
</dbReference>
<dbReference type="InterPro" id="IPR040449">
    <property type="entry name" value="Peptidase_S66_N"/>
</dbReference>
<comment type="caution">
    <text evidence="9">The sequence shown here is derived from an EMBL/GenBank/DDBJ whole genome shotgun (WGS) entry which is preliminary data.</text>
</comment>
<dbReference type="PANTHER" id="PTHR30237:SF2">
    <property type="entry name" value="MUREIN TETRAPEPTIDE CARBOXYPEPTIDASE"/>
    <property type="match status" value="1"/>
</dbReference>
<comment type="similarity">
    <text evidence="1">Belongs to the peptidase S66 family.</text>
</comment>
<feature type="domain" description="LD-carboxypeptidase N-terminal" evidence="7">
    <location>
        <begin position="23"/>
        <end position="141"/>
    </location>
</feature>
<keyword evidence="5" id="KW-0720">Serine protease</keyword>
<dbReference type="EMBL" id="JBHTAJ010000061">
    <property type="protein sequence ID" value="MFC7183159.1"/>
    <property type="molecule type" value="Genomic_DNA"/>
</dbReference>
<evidence type="ECO:0000313" key="10">
    <source>
        <dbReference type="Proteomes" id="UP001596435"/>
    </source>
</evidence>
<feature type="compositionally biased region" description="Basic and acidic residues" evidence="6">
    <location>
        <begin position="337"/>
        <end position="347"/>
    </location>
</feature>
<dbReference type="Gene3D" id="3.40.50.10740">
    <property type="entry name" value="Class I glutamine amidotransferase-like"/>
    <property type="match status" value="1"/>
</dbReference>
<reference evidence="10" key="1">
    <citation type="journal article" date="2019" name="Int. J. Syst. Evol. Microbiol.">
        <title>The Global Catalogue of Microorganisms (GCM) 10K type strain sequencing project: providing services to taxonomists for standard genome sequencing and annotation.</title>
        <authorList>
            <consortium name="The Broad Institute Genomics Platform"/>
            <consortium name="The Broad Institute Genome Sequencing Center for Infectious Disease"/>
            <person name="Wu L."/>
            <person name="Ma J."/>
        </authorList>
    </citation>
    <scope>NUCLEOTIDE SEQUENCE [LARGE SCALE GENOMIC DNA]</scope>
    <source>
        <strain evidence="10">CGMCC 1.12859</strain>
    </source>
</reference>
<evidence type="ECO:0000259" key="8">
    <source>
        <dbReference type="Pfam" id="PF17676"/>
    </source>
</evidence>
<dbReference type="InterPro" id="IPR027478">
    <property type="entry name" value="LdcA_N"/>
</dbReference>
<keyword evidence="10" id="KW-1185">Reference proteome</keyword>
<name>A0ABW2G107_9ACTN</name>
<dbReference type="InterPro" id="IPR029062">
    <property type="entry name" value="Class_I_gatase-like"/>
</dbReference>
<keyword evidence="4" id="KW-0378">Hydrolase</keyword>
<dbReference type="RefSeq" id="WP_380232226.1">
    <property type="nucleotide sequence ID" value="NZ_JBHSVH010000002.1"/>
</dbReference>
<dbReference type="InterPro" id="IPR003507">
    <property type="entry name" value="S66_fam"/>
</dbReference>
<keyword evidence="3" id="KW-0645">Protease</keyword>
<dbReference type="Pfam" id="PF02016">
    <property type="entry name" value="Peptidase_S66"/>
    <property type="match status" value="1"/>
</dbReference>
<evidence type="ECO:0000259" key="7">
    <source>
        <dbReference type="Pfam" id="PF02016"/>
    </source>
</evidence>
<sequence length="347" mass="35468">MSTLWAAGGVCRRPPALRSGDTVAVVAPAGPVPAGQLDRGVARLEEWGLKVRVMPHVSDTHLGHLAGADLDRAADLQQAWLDPAVAAVFCARGGYGCQRMADLLDWGVLARAAPKPLVGFSDVTELHRLFAARLRVATLHGPMPGTGAFADPQSVEHLRRVLFEPTSVRALPLAAPALVAGTAEGVLAGGNASLLASSIGVPGYGLPDGCLLFLEDTGEEPYRLDRILTQLRRAGVLQSAAGVVLGDFTDCGDPQALADVMHDRLAGLGIPVAAGLPAGHGKLNLTVPLGLRARMTASTAPGAGALVLAQPPLSARAGTREGPAKAGGGPMGGTDTRSGKDEESCAS</sequence>
<dbReference type="Proteomes" id="UP001596435">
    <property type="component" value="Unassembled WGS sequence"/>
</dbReference>
<evidence type="ECO:0000256" key="6">
    <source>
        <dbReference type="SAM" id="MobiDB-lite"/>
    </source>
</evidence>
<dbReference type="SUPFAM" id="SSF52317">
    <property type="entry name" value="Class I glutamine amidotransferase-like"/>
    <property type="match status" value="1"/>
</dbReference>
<gene>
    <name evidence="9" type="ORF">ACFQMG_26795</name>
</gene>
<dbReference type="PIRSF" id="PIRSF028757">
    <property type="entry name" value="LD-carboxypeptidase"/>
    <property type="match status" value="1"/>
</dbReference>
<feature type="region of interest" description="Disordered" evidence="6">
    <location>
        <begin position="312"/>
        <end position="347"/>
    </location>
</feature>
<proteinExistence type="inferred from homology"/>
<protein>
    <submittedName>
        <fullName evidence="9">LD-carboxypeptidase</fullName>
    </submittedName>
</protein>
<accession>A0ABW2G107</accession>
<evidence type="ECO:0000256" key="3">
    <source>
        <dbReference type="ARBA" id="ARBA00022670"/>
    </source>
</evidence>